<keyword evidence="1" id="KW-1133">Transmembrane helix</keyword>
<keyword evidence="3" id="KW-0012">Acyltransferase</keyword>
<dbReference type="EMBL" id="SEUB01000005">
    <property type="protein sequence ID" value="RYM41008.1"/>
    <property type="molecule type" value="Genomic_DNA"/>
</dbReference>
<feature type="transmembrane region" description="Helical" evidence="1">
    <location>
        <begin position="284"/>
        <end position="300"/>
    </location>
</feature>
<proteinExistence type="predicted"/>
<dbReference type="GO" id="GO:0016747">
    <property type="term" value="F:acyltransferase activity, transferring groups other than amino-acyl groups"/>
    <property type="evidence" value="ECO:0007669"/>
    <property type="project" value="InterPro"/>
</dbReference>
<dbReference type="Pfam" id="PF01757">
    <property type="entry name" value="Acyl_transf_3"/>
    <property type="match status" value="1"/>
</dbReference>
<dbReference type="PANTHER" id="PTHR23028:SF53">
    <property type="entry name" value="ACYL_TRANSF_3 DOMAIN-CONTAINING PROTEIN"/>
    <property type="match status" value="1"/>
</dbReference>
<evidence type="ECO:0000259" key="2">
    <source>
        <dbReference type="Pfam" id="PF01757"/>
    </source>
</evidence>
<feature type="transmembrane region" description="Helical" evidence="1">
    <location>
        <begin position="312"/>
        <end position="331"/>
    </location>
</feature>
<comment type="caution">
    <text evidence="3">The sequence shown here is derived from an EMBL/GenBank/DDBJ whole genome shotgun (WGS) entry which is preliminary data.</text>
</comment>
<accession>A0A4Q4L2B8</accession>
<evidence type="ECO:0000256" key="1">
    <source>
        <dbReference type="SAM" id="Phobius"/>
    </source>
</evidence>
<feature type="transmembrane region" description="Helical" evidence="1">
    <location>
        <begin position="343"/>
        <end position="361"/>
    </location>
</feature>
<dbReference type="GO" id="GO:0016020">
    <property type="term" value="C:membrane"/>
    <property type="evidence" value="ECO:0007669"/>
    <property type="project" value="TreeGrafter"/>
</dbReference>
<dbReference type="PANTHER" id="PTHR23028">
    <property type="entry name" value="ACETYLTRANSFERASE"/>
    <property type="match status" value="1"/>
</dbReference>
<evidence type="ECO:0000313" key="3">
    <source>
        <dbReference type="EMBL" id="RYM41008.1"/>
    </source>
</evidence>
<feature type="transmembrane region" description="Helical" evidence="1">
    <location>
        <begin position="46"/>
        <end position="69"/>
    </location>
</feature>
<dbReference type="Proteomes" id="UP000291107">
    <property type="component" value="Unassembled WGS sequence"/>
</dbReference>
<keyword evidence="1" id="KW-0472">Membrane</keyword>
<sequence>MCDRKYNGSMPSSERSLAMTSGVTLAALTGSVMYKTKMDRIVFLDYTRILAFISVLVGHKFIVPLIITMGDTSQHASIRLLANIAYQICYGGAAGIIIFFLTSGYIISHVLQSETSTEFIIKRIFRIYPLFMFAVVLEAVLNRYVLGLPFADISDWIPRLLLLGDYFGTRPVIGSVEWTLRIEVTFYALMVVLKACGLMRHQNYLPAVFILITLALHFLPAFPSAPGLAYGYFTVYAPFLFIGVCIYLIEHRRANNNVCLLTIAIIMYSFFLKAVTIVPDWKELNYGLFAVMAFSLFWLLRRHLTDGPFIRLLSTLTYSVYLFHNWFWTYIEMALKSMGMQENYLKMATVTVLFLFCYGVNKTVEDYGLKMGRKVLQWHRSRQLNTSVKATA</sequence>
<evidence type="ECO:0000313" key="4">
    <source>
        <dbReference type="Proteomes" id="UP000291107"/>
    </source>
</evidence>
<feature type="transmembrane region" description="Helical" evidence="1">
    <location>
        <begin position="229"/>
        <end position="249"/>
    </location>
</feature>
<feature type="domain" description="Acyltransferase 3" evidence="2">
    <location>
        <begin position="42"/>
        <end position="356"/>
    </location>
</feature>
<feature type="transmembrane region" description="Helical" evidence="1">
    <location>
        <begin position="84"/>
        <end position="107"/>
    </location>
</feature>
<keyword evidence="1" id="KW-0812">Transmembrane</keyword>
<feature type="transmembrane region" description="Helical" evidence="1">
    <location>
        <begin position="258"/>
        <end position="278"/>
    </location>
</feature>
<feature type="transmembrane region" description="Helical" evidence="1">
    <location>
        <begin position="127"/>
        <end position="146"/>
    </location>
</feature>
<feature type="transmembrane region" description="Helical" evidence="1">
    <location>
        <begin position="178"/>
        <end position="197"/>
    </location>
</feature>
<feature type="transmembrane region" description="Helical" evidence="1">
    <location>
        <begin position="204"/>
        <end position="223"/>
    </location>
</feature>
<dbReference type="GO" id="GO:0000271">
    <property type="term" value="P:polysaccharide biosynthetic process"/>
    <property type="evidence" value="ECO:0007669"/>
    <property type="project" value="TreeGrafter"/>
</dbReference>
<dbReference type="InterPro" id="IPR050879">
    <property type="entry name" value="Acyltransferase_3"/>
</dbReference>
<dbReference type="InterPro" id="IPR002656">
    <property type="entry name" value="Acyl_transf_3_dom"/>
</dbReference>
<keyword evidence="3" id="KW-0808">Transferase</keyword>
<name>A0A4Q4L2B8_9PSED</name>
<protein>
    <submittedName>
        <fullName evidence="3">Acyltransferase</fullName>
    </submittedName>
</protein>
<organism evidence="3 4">
    <name type="scientific">Pseudomonas koreensis</name>
    <dbReference type="NCBI Taxonomy" id="198620"/>
    <lineage>
        <taxon>Bacteria</taxon>
        <taxon>Pseudomonadati</taxon>
        <taxon>Pseudomonadota</taxon>
        <taxon>Gammaproteobacteria</taxon>
        <taxon>Pseudomonadales</taxon>
        <taxon>Pseudomonadaceae</taxon>
        <taxon>Pseudomonas</taxon>
    </lineage>
</organism>
<feature type="transmembrane region" description="Helical" evidence="1">
    <location>
        <begin position="16"/>
        <end position="34"/>
    </location>
</feature>
<gene>
    <name evidence="3" type="ORF">EVS84_13970</name>
</gene>
<reference evidence="3 4" key="1">
    <citation type="submission" date="2019-02" db="EMBL/GenBank/DDBJ databases">
        <title>Genome of Pseudomonas korensis isolated from heavy metal contaminated environment.</title>
        <authorList>
            <person name="Ayangbenro A.S."/>
            <person name="Babalola O."/>
        </authorList>
    </citation>
    <scope>NUCLEOTIDE SEQUENCE [LARGE SCALE GENOMIC DNA]</scope>
    <source>
        <strain evidence="3 4">AB36</strain>
    </source>
</reference>
<dbReference type="AlphaFoldDB" id="A0A4Q4L2B8"/>